<dbReference type="EMBL" id="QSAI01000003">
    <property type="protein sequence ID" value="RGW50181.1"/>
    <property type="molecule type" value="Genomic_DNA"/>
</dbReference>
<dbReference type="EC" id="5.4.3.6" evidence="2 16"/>
<protein>
    <submittedName>
        <fullName evidence="3">Aromatic amino acid lyase</fullName>
    </submittedName>
    <submittedName>
        <fullName evidence="2">Histidine ammonia-lyase</fullName>
        <ecNumber evidence="2 16">5.4.3.6</ecNumber>
    </submittedName>
    <submittedName>
        <fullName evidence="16">Tyrosine 2,3-aminomutase</fullName>
    </submittedName>
</protein>
<evidence type="ECO:0000313" key="8">
    <source>
        <dbReference type="EMBL" id="KAB6696890.1"/>
    </source>
</evidence>
<dbReference type="InterPro" id="IPR008948">
    <property type="entry name" value="L-Aspartase-like"/>
</dbReference>
<accession>A0A174GDV1</accession>
<dbReference type="EMBL" id="QROB01000008">
    <property type="protein sequence ID" value="RHK89083.1"/>
    <property type="molecule type" value="Genomic_DNA"/>
</dbReference>
<dbReference type="AlphaFoldDB" id="A0A174GDV1"/>
<dbReference type="EMBL" id="WCZY01000001">
    <property type="protein sequence ID" value="KAB6696890.1"/>
    <property type="molecule type" value="Genomic_DNA"/>
</dbReference>
<dbReference type="Proteomes" id="UP000261278">
    <property type="component" value="Unassembled WGS sequence"/>
</dbReference>
<dbReference type="EMBL" id="WDBI01000002">
    <property type="protein sequence ID" value="KAB6529827.1"/>
    <property type="molecule type" value="Genomic_DNA"/>
</dbReference>
<evidence type="ECO:0000313" key="18">
    <source>
        <dbReference type="Proteomes" id="UP000261278"/>
    </source>
</evidence>
<reference evidence="25 26" key="4">
    <citation type="journal article" date="2019" name="Nat. Med.">
        <title>A library of human gut bacterial isolates paired with longitudinal multiomics data enables mechanistic microbiome research.</title>
        <authorList>
            <person name="Poyet M."/>
            <person name="Groussin M."/>
            <person name="Gibbons S.M."/>
            <person name="Avila-Pacheco J."/>
            <person name="Jiang X."/>
            <person name="Kearney S.M."/>
            <person name="Perrotta A.R."/>
            <person name="Berdy B."/>
            <person name="Zhao S."/>
            <person name="Lieberman T.D."/>
            <person name="Swanson P.K."/>
            <person name="Smith M."/>
            <person name="Roesemann S."/>
            <person name="Alexander J.E."/>
            <person name="Rich S.A."/>
            <person name="Livny J."/>
            <person name="Vlamakis H."/>
            <person name="Clish C."/>
            <person name="Bullock K."/>
            <person name="Deik A."/>
            <person name="Scott J."/>
            <person name="Pierce K.A."/>
            <person name="Xavier R.J."/>
            <person name="Alm E.J."/>
        </authorList>
    </citation>
    <scope>NUCLEOTIDE SEQUENCE [LARGE SCALE GENOMIC DNA]</scope>
    <source>
        <strain evidence="5 26">BIOML-A111</strain>
        <strain evidence="4 29">BIOML-A122</strain>
        <strain evidence="3 27">BIOML-A5</strain>
        <strain evidence="9 25">BIOML-A82</strain>
        <strain evidence="8 30">BIOML-A85</strain>
        <strain evidence="7 31">BIOML-A93</strain>
        <strain evidence="6 28">BIOML-A98</strain>
    </source>
</reference>
<dbReference type="Proteomes" id="UP000283429">
    <property type="component" value="Unassembled WGS sequence"/>
</dbReference>
<evidence type="ECO:0000313" key="20">
    <source>
        <dbReference type="Proteomes" id="UP000283429"/>
    </source>
</evidence>
<evidence type="ECO:0000313" key="31">
    <source>
        <dbReference type="Proteomes" id="UP000470952"/>
    </source>
</evidence>
<evidence type="ECO:0000313" key="17">
    <source>
        <dbReference type="Proteomes" id="UP000095333"/>
    </source>
</evidence>
<dbReference type="EMBL" id="WDAG01000002">
    <property type="protein sequence ID" value="KAB6663259.1"/>
    <property type="molecule type" value="Genomic_DNA"/>
</dbReference>
<dbReference type="Proteomes" id="UP000285469">
    <property type="component" value="Unassembled WGS sequence"/>
</dbReference>
<evidence type="ECO:0000313" key="23">
    <source>
        <dbReference type="Proteomes" id="UP000286392"/>
    </source>
</evidence>
<dbReference type="Proteomes" id="UP000470952">
    <property type="component" value="Unassembled WGS sequence"/>
</dbReference>
<dbReference type="Pfam" id="PF00221">
    <property type="entry name" value="Lyase_aromatic"/>
    <property type="match status" value="1"/>
</dbReference>
<dbReference type="EMBL" id="WCZV01000001">
    <property type="protein sequence ID" value="KAB6704105.1"/>
    <property type="molecule type" value="Genomic_DNA"/>
</dbReference>
<evidence type="ECO:0000313" key="24">
    <source>
        <dbReference type="Proteomes" id="UP000408523"/>
    </source>
</evidence>
<dbReference type="OMA" id="GNFHGDY"/>
<organism evidence="2 17">
    <name type="scientific">Phocaeicola vulgatus</name>
    <name type="common">Bacteroides vulgatus</name>
    <dbReference type="NCBI Taxonomy" id="821"/>
    <lineage>
        <taxon>Bacteria</taxon>
        <taxon>Pseudomonadati</taxon>
        <taxon>Bacteroidota</taxon>
        <taxon>Bacteroidia</taxon>
        <taxon>Bacteroidales</taxon>
        <taxon>Bacteroidaceae</taxon>
        <taxon>Phocaeicola</taxon>
    </lineage>
</organism>
<evidence type="ECO:0000313" key="3">
    <source>
        <dbReference type="EMBL" id="KAB3858860.1"/>
    </source>
</evidence>
<dbReference type="Proteomes" id="UP000469427">
    <property type="component" value="Unassembled WGS sequence"/>
</dbReference>
<evidence type="ECO:0000313" key="19">
    <source>
        <dbReference type="Proteomes" id="UP000266497"/>
    </source>
</evidence>
<dbReference type="CDD" id="cd00332">
    <property type="entry name" value="PAL-HAL"/>
    <property type="match status" value="1"/>
</dbReference>
<evidence type="ECO:0000313" key="10">
    <source>
        <dbReference type="EMBL" id="RGL88220.1"/>
    </source>
</evidence>
<evidence type="ECO:0000313" key="14">
    <source>
        <dbReference type="EMBL" id="RHD84437.1"/>
    </source>
</evidence>
<dbReference type="Gene3D" id="1.10.275.10">
    <property type="entry name" value="Fumarase/aspartase (N-terminal domain)"/>
    <property type="match status" value="1"/>
</dbReference>
<dbReference type="Proteomes" id="UP000266497">
    <property type="component" value="Unassembled WGS sequence"/>
</dbReference>
<dbReference type="GO" id="GO:0016841">
    <property type="term" value="F:ammonia-lyase activity"/>
    <property type="evidence" value="ECO:0007669"/>
    <property type="project" value="UniProtKB-ARBA"/>
</dbReference>
<evidence type="ECO:0000313" key="16">
    <source>
        <dbReference type="EMBL" id="TSE49752.1"/>
    </source>
</evidence>
<dbReference type="Proteomes" id="UP000441522">
    <property type="component" value="Unassembled WGS sequence"/>
</dbReference>
<evidence type="ECO:0000313" key="22">
    <source>
        <dbReference type="Proteomes" id="UP000285469"/>
    </source>
</evidence>
<dbReference type="Proteomes" id="UP000470777">
    <property type="component" value="Unassembled WGS sequence"/>
</dbReference>
<reference evidence="2 17" key="1">
    <citation type="submission" date="2015-09" db="EMBL/GenBank/DDBJ databases">
        <authorList>
            <consortium name="Pathogen Informatics"/>
        </authorList>
    </citation>
    <scope>NUCLEOTIDE SEQUENCE [LARGE SCALE GENOMIC DNA]</scope>
    <source>
        <strain evidence="2 17">2789STDY5834842</strain>
    </source>
</reference>
<evidence type="ECO:0000313" key="4">
    <source>
        <dbReference type="EMBL" id="KAB6529827.1"/>
    </source>
</evidence>
<name>A0A174GDV1_PHOVU</name>
<evidence type="ECO:0000313" key="7">
    <source>
        <dbReference type="EMBL" id="KAB6663259.1"/>
    </source>
</evidence>
<dbReference type="Proteomes" id="UP000462015">
    <property type="component" value="Unassembled WGS sequence"/>
</dbReference>
<evidence type="ECO:0000313" key="21">
    <source>
        <dbReference type="Proteomes" id="UP000285379"/>
    </source>
</evidence>
<dbReference type="EMBL" id="WDAY01000001">
    <property type="protein sequence ID" value="KAB6564372.1"/>
    <property type="molecule type" value="Genomic_DNA"/>
</dbReference>
<dbReference type="EMBL" id="WCWW01000007">
    <property type="protein sequence ID" value="KAB3858860.1"/>
    <property type="molecule type" value="Genomic_DNA"/>
</dbReference>
<evidence type="ECO:0000313" key="9">
    <source>
        <dbReference type="EMBL" id="KAB6704105.1"/>
    </source>
</evidence>
<evidence type="ECO:0000313" key="2">
    <source>
        <dbReference type="EMBL" id="CUO59707.1"/>
    </source>
</evidence>
<dbReference type="EMBL" id="CYZI01000013">
    <property type="protein sequence ID" value="CUO59707.1"/>
    <property type="molecule type" value="Genomic_DNA"/>
</dbReference>
<dbReference type="Gene3D" id="1.20.200.10">
    <property type="entry name" value="Fumarase/aspartase (Central domain)"/>
    <property type="match status" value="1"/>
</dbReference>
<dbReference type="EMBL" id="QRUD01000042">
    <property type="protein sequence ID" value="RGR37304.1"/>
    <property type="molecule type" value="Genomic_DNA"/>
</dbReference>
<evidence type="ECO:0000313" key="27">
    <source>
        <dbReference type="Proteomes" id="UP000441522"/>
    </source>
</evidence>
<reference evidence="18 19" key="2">
    <citation type="submission" date="2018-08" db="EMBL/GenBank/DDBJ databases">
        <title>A genome reference for cultivated species of the human gut microbiota.</title>
        <authorList>
            <person name="Zou Y."/>
            <person name="Xue W."/>
            <person name="Luo G."/>
        </authorList>
    </citation>
    <scope>NUCLEOTIDE SEQUENCE [LARGE SCALE GENOMIC DNA]</scope>
    <source>
        <strain evidence="13 22">AF12-25</strain>
        <strain evidence="12 21">AF14-8</strain>
        <strain evidence="11 19">AF25-30LB</strain>
        <strain evidence="15 23">AF39-8AT</strain>
        <strain evidence="14 20">AM30-40</strain>
        <strain evidence="10 18">TF05-18</strain>
    </source>
</reference>
<evidence type="ECO:0000313" key="26">
    <source>
        <dbReference type="Proteomes" id="UP000437431"/>
    </source>
</evidence>
<dbReference type="Proteomes" id="UP000437380">
    <property type="component" value="Unassembled WGS sequence"/>
</dbReference>
<evidence type="ECO:0000313" key="12">
    <source>
        <dbReference type="EMBL" id="RGV13331.1"/>
    </source>
</evidence>
<dbReference type="GO" id="GO:0050368">
    <property type="term" value="F:L-tyrosine 2,3-aminomutase activity"/>
    <property type="evidence" value="ECO:0007669"/>
    <property type="project" value="UniProtKB-EC"/>
</dbReference>
<evidence type="ECO:0000313" key="30">
    <source>
        <dbReference type="Proteomes" id="UP000470777"/>
    </source>
</evidence>
<dbReference type="FunFam" id="1.10.275.10:FF:000005">
    <property type="entry name" value="Histidine ammonia-lyase"/>
    <property type="match status" value="1"/>
</dbReference>
<keyword evidence="1 2" id="KW-0456">Lyase</keyword>
<dbReference type="InterPro" id="IPR024083">
    <property type="entry name" value="Fumarase/histidase_N"/>
</dbReference>
<dbReference type="Proteomes" id="UP000437431">
    <property type="component" value="Unassembled WGS sequence"/>
</dbReference>
<evidence type="ECO:0000313" key="28">
    <source>
        <dbReference type="Proteomes" id="UP000462015"/>
    </source>
</evidence>
<proteinExistence type="predicted"/>
<dbReference type="Proteomes" id="UP000408523">
    <property type="component" value="Unassembled WGS sequence"/>
</dbReference>
<dbReference type="EMBL" id="QSSN01000003">
    <property type="protein sequence ID" value="RGL88220.1"/>
    <property type="molecule type" value="Genomic_DNA"/>
</dbReference>
<reference evidence="16 24" key="3">
    <citation type="journal article" date="2019" name="Nat. Commun.">
        <title>Gram positive-like bacteriocins with broad spectrum anti-Bacteroidales activity encoded on mobile elements of the human gut microbiota.</title>
        <authorList>
            <person name="Bechon N."/>
            <person name="Coyne M.J.Jr."/>
            <person name="Laclare-Mceneany V."/>
            <person name="Chatzidaki-Livanis M."/>
            <person name="Ghigo J.-M."/>
            <person name="Comstock L.E."/>
        </authorList>
    </citation>
    <scope>NUCLEOTIDE SEQUENCE [LARGE SCALE GENOMIC DNA]</scope>
    <source>
        <strain evidence="16 24">CL01T12C17</strain>
    </source>
</reference>
<dbReference type="EMBL" id="RWHZ01000008">
    <property type="protein sequence ID" value="TSE49752.1"/>
    <property type="molecule type" value="Genomic_DNA"/>
</dbReference>
<sequence>MRKLYKTAYHTNPMLAENKITLASLYKILFEEEPLTLSDQCMQKLEESFHFLKTFSNDKIIYGINTGFGPMAQYRIEDESLSQLQYNIIRSHATGAGQPLPELYVKAAMIARLYTFLQGKSGVHKELALLITEFINRGITPYVPEHGSVGASGDLVQLAHIALTLIGEGEVFYQGKKRDTASVLAENGLQPFKMHIREGLSVTNGTSVMTGIGIVNLIYARQLMHWAVGASVMMNEIAASYDDFMSEPLNEAKRHEGQQEIARMMRQWVEGSQCVRKRENELYNGKHEEKIFTHKVQPYYSLRCIPQILGPVYDELLNAEKVLINEINSACDNPIVDPDTQNVYHGGNFHGDYVSFEMDKLKIAVTKLAMLAERQINYLFHDRINGILPPFVNMGVLGLNYGLQASQFTATSTTAECQTLSNPMYVHSIPNNNDNQDIVSMGTNSALLAKTVIENAYQVMAILMMGIVQAVDCLEIAGRLSPRSQQVYKEIRAFFPVFREDTPKYKEIERMMVYLKKGRLQEK</sequence>
<gene>
    <name evidence="2" type="primary">cmdF</name>
    <name evidence="15" type="ORF">DW043_07440</name>
    <name evidence="14" type="ORF">DW783_02860</name>
    <name evidence="13" type="ORF">DWV70_02335</name>
    <name evidence="12" type="ORF">DWW27_02570</name>
    <name evidence="11" type="ORF">DWY53_14490</name>
    <name evidence="10" type="ORF">DXC44_04505</name>
    <name evidence="16" type="ORF">EH214_00939</name>
    <name evidence="2" type="ORF">ERS852457_02327</name>
    <name evidence="3" type="ORF">GAS29_04915</name>
    <name evidence="6" type="ORF">GAY12_03270</name>
    <name evidence="9" type="ORF">GAY17_00790</name>
    <name evidence="5" type="ORF">GAY79_00685</name>
    <name evidence="4" type="ORF">GAY98_02170</name>
    <name evidence="7" type="ORF">GAZ76_02420</name>
    <name evidence="8" type="ORF">GAZ92_00790</name>
</gene>
<evidence type="ECO:0000313" key="15">
    <source>
        <dbReference type="EMBL" id="RHK89083.1"/>
    </source>
</evidence>
<evidence type="ECO:0000313" key="6">
    <source>
        <dbReference type="EMBL" id="KAB6639288.1"/>
    </source>
</evidence>
<evidence type="ECO:0000313" key="11">
    <source>
        <dbReference type="EMBL" id="RGR37304.1"/>
    </source>
</evidence>
<dbReference type="EMBL" id="WDAL01000005">
    <property type="protein sequence ID" value="KAB6639288.1"/>
    <property type="molecule type" value="Genomic_DNA"/>
</dbReference>
<evidence type="ECO:0000313" key="5">
    <source>
        <dbReference type="EMBL" id="KAB6564372.1"/>
    </source>
</evidence>
<dbReference type="InterPro" id="IPR001106">
    <property type="entry name" value="Aromatic_Lyase"/>
</dbReference>
<dbReference type="EMBL" id="QRYT01000004">
    <property type="protein sequence ID" value="RGV13331.1"/>
    <property type="molecule type" value="Genomic_DNA"/>
</dbReference>
<evidence type="ECO:0000256" key="1">
    <source>
        <dbReference type="ARBA" id="ARBA00023239"/>
    </source>
</evidence>
<evidence type="ECO:0000313" key="25">
    <source>
        <dbReference type="Proteomes" id="UP000437380"/>
    </source>
</evidence>
<dbReference type="SUPFAM" id="SSF48557">
    <property type="entry name" value="L-aspartase-like"/>
    <property type="match status" value="1"/>
</dbReference>
<dbReference type="Proteomes" id="UP000095333">
    <property type="component" value="Unassembled WGS sequence"/>
</dbReference>
<dbReference type="Proteomes" id="UP000286392">
    <property type="component" value="Unassembled WGS sequence"/>
</dbReference>
<dbReference type="PANTHER" id="PTHR10362">
    <property type="entry name" value="HISTIDINE AMMONIA-LYASE"/>
    <property type="match status" value="1"/>
</dbReference>
<evidence type="ECO:0000313" key="29">
    <source>
        <dbReference type="Proteomes" id="UP000469427"/>
    </source>
</evidence>
<evidence type="ECO:0000313" key="13">
    <source>
        <dbReference type="EMBL" id="RGW50181.1"/>
    </source>
</evidence>
<dbReference type="EMBL" id="QSJM01000005">
    <property type="protein sequence ID" value="RHD84437.1"/>
    <property type="molecule type" value="Genomic_DNA"/>
</dbReference>
<dbReference type="Proteomes" id="UP000285379">
    <property type="component" value="Unassembled WGS sequence"/>
</dbReference>
<keyword evidence="2" id="KW-0413">Isomerase</keyword>